<dbReference type="Proteomes" id="UP000632774">
    <property type="component" value="Unassembled WGS sequence"/>
</dbReference>
<evidence type="ECO:0000256" key="2">
    <source>
        <dbReference type="SAM" id="SignalP"/>
    </source>
</evidence>
<dbReference type="EMBL" id="JADFFM010000002">
    <property type="protein sequence ID" value="MBE9668260.1"/>
    <property type="molecule type" value="Genomic_DNA"/>
</dbReference>
<sequence length="320" mass="35971">MKKTFLFGALLCLCLFAYADTGSFSVGGDFNKFYPVTIVDGGWPNNAASEIELGRSNVHEDSNWRGSLMAKFTYHVTNWGHGANFIDADINAGTAEFIAGWIDGTYGNANQNIIVWLRGGGTTYHFKSNYTTYVTVYDGVQHALPYQTSYGTYDSKTTRDYYVNPFGMSYGGNIYINGPGENYFSGGVAIGQYDTEGYALNVNGNIHTKEVNVNLSNWHYPDYVFKPTYRLPTLKEVDSYIAANHHLPDVPTEQQVMKNGLNLGEMNQALLKKVEELTLYLIEKDKEIDDLKQQKSVSQTQQNQIDELRKQVETLLKKKS</sequence>
<gene>
    <name evidence="3" type="ORF">IRJ18_17955</name>
</gene>
<feature type="signal peptide" evidence="2">
    <location>
        <begin position="1"/>
        <end position="19"/>
    </location>
</feature>
<feature type="chain" id="PRO_5046108939" evidence="2">
    <location>
        <begin position="20"/>
        <end position="320"/>
    </location>
</feature>
<keyword evidence="2" id="KW-0732">Signal</keyword>
<evidence type="ECO:0000313" key="3">
    <source>
        <dbReference type="EMBL" id="MBE9668260.1"/>
    </source>
</evidence>
<proteinExistence type="predicted"/>
<organism evidence="3 4">
    <name type="scientific">Mucilaginibacter boryungensis</name>
    <dbReference type="NCBI Taxonomy" id="768480"/>
    <lineage>
        <taxon>Bacteria</taxon>
        <taxon>Pseudomonadati</taxon>
        <taxon>Bacteroidota</taxon>
        <taxon>Sphingobacteriia</taxon>
        <taxon>Sphingobacteriales</taxon>
        <taxon>Sphingobacteriaceae</taxon>
        <taxon>Mucilaginibacter</taxon>
    </lineage>
</organism>
<keyword evidence="1" id="KW-0175">Coiled coil</keyword>
<feature type="coiled-coil region" evidence="1">
    <location>
        <begin position="274"/>
        <end position="318"/>
    </location>
</feature>
<accession>A0ABR9XMM1</accession>
<evidence type="ECO:0000256" key="1">
    <source>
        <dbReference type="SAM" id="Coils"/>
    </source>
</evidence>
<name>A0ABR9XMM1_9SPHI</name>
<evidence type="ECO:0000313" key="4">
    <source>
        <dbReference type="Proteomes" id="UP000632774"/>
    </source>
</evidence>
<protein>
    <submittedName>
        <fullName evidence="3">Uncharacterized protein</fullName>
    </submittedName>
</protein>
<comment type="caution">
    <text evidence="3">The sequence shown here is derived from an EMBL/GenBank/DDBJ whole genome shotgun (WGS) entry which is preliminary data.</text>
</comment>
<keyword evidence="4" id="KW-1185">Reference proteome</keyword>
<reference evidence="3 4" key="1">
    <citation type="submission" date="2020-10" db="EMBL/GenBank/DDBJ databases">
        <title>Mucilaginibacter mali sp. nov., isolated from rhizosphere soil of apple orchard.</title>
        <authorList>
            <person name="Lee J.-S."/>
            <person name="Kim H.S."/>
            <person name="Kim J.-S."/>
        </authorList>
    </citation>
    <scope>NUCLEOTIDE SEQUENCE [LARGE SCALE GENOMIC DNA]</scope>
    <source>
        <strain evidence="3 4">KCTC 23157</strain>
    </source>
</reference>
<dbReference type="RefSeq" id="WP_194107674.1">
    <property type="nucleotide sequence ID" value="NZ_JADFFM010000002.1"/>
</dbReference>